<dbReference type="RefSeq" id="WP_133871277.1">
    <property type="nucleotide sequence ID" value="NZ_BOMD01000102.1"/>
</dbReference>
<keyword evidence="1" id="KW-0812">Transmembrane</keyword>
<protein>
    <recommendedName>
        <fullName evidence="5">Fibronectin type-III domain-containing protein</fullName>
    </recommendedName>
</protein>
<name>A0A4R6JLG8_9ACTN</name>
<keyword evidence="1" id="KW-0472">Membrane</keyword>
<dbReference type="Proteomes" id="UP000294901">
    <property type="component" value="Unassembled WGS sequence"/>
</dbReference>
<evidence type="ECO:0000256" key="1">
    <source>
        <dbReference type="SAM" id="Phobius"/>
    </source>
</evidence>
<keyword evidence="2" id="KW-0732">Signal</keyword>
<dbReference type="EMBL" id="SNWR01000001">
    <property type="protein sequence ID" value="TDO36542.1"/>
    <property type="molecule type" value="Genomic_DNA"/>
</dbReference>
<sequence>MIVNLAAVLALTPAAAGLPAAFAPAVAAPTDVRVAWTSTEHTDVEITWDESVPARNRLTLVPLRDGPVMNVEPKIVEADRPDRALLWQGLYDNDYRVRVVAIDADGAEISEPAFSPVFDTDRDPAPRIVGVAPREDGSILMTWRPGTLTDRNPGDPLDTTGPFRYIPVASLFEFNEYEDLAPPTTATSFVVPPRQAPVNVGLRTTPNGWYGYTGANRSVQGNRLTVTIPRRATIGGTVTVTGKAVKLNRLCDPGPCPTYEEDDAGRELRLQERTGATAEWRTVATTKARKDGTYALATPFAGTRDYRVVAPAVSLAPGRTAQVFAATAVTTTTGVTGPADGDDNGGSGGGLPVTGAPVVALAVGGGLLVAAGAALALTGRRRRRPSSGE</sequence>
<dbReference type="OrthoDB" id="3295341at2"/>
<organism evidence="3 4">
    <name type="scientific">Paractinoplanes brasiliensis</name>
    <dbReference type="NCBI Taxonomy" id="52695"/>
    <lineage>
        <taxon>Bacteria</taxon>
        <taxon>Bacillati</taxon>
        <taxon>Actinomycetota</taxon>
        <taxon>Actinomycetes</taxon>
        <taxon>Micromonosporales</taxon>
        <taxon>Micromonosporaceae</taxon>
        <taxon>Paractinoplanes</taxon>
    </lineage>
</organism>
<reference evidence="3 4" key="1">
    <citation type="submission" date="2019-03" db="EMBL/GenBank/DDBJ databases">
        <title>Sequencing the genomes of 1000 actinobacteria strains.</title>
        <authorList>
            <person name="Klenk H.-P."/>
        </authorList>
    </citation>
    <scope>NUCLEOTIDE SEQUENCE [LARGE SCALE GENOMIC DNA]</scope>
    <source>
        <strain evidence="3 4">DSM 43805</strain>
    </source>
</reference>
<evidence type="ECO:0000256" key="2">
    <source>
        <dbReference type="SAM" id="SignalP"/>
    </source>
</evidence>
<comment type="caution">
    <text evidence="3">The sequence shown here is derived from an EMBL/GenBank/DDBJ whole genome shotgun (WGS) entry which is preliminary data.</text>
</comment>
<accession>A0A4R6JLG8</accession>
<feature type="chain" id="PRO_5020931327" description="Fibronectin type-III domain-containing protein" evidence="2">
    <location>
        <begin position="28"/>
        <end position="389"/>
    </location>
</feature>
<feature type="transmembrane region" description="Helical" evidence="1">
    <location>
        <begin position="358"/>
        <end position="377"/>
    </location>
</feature>
<proteinExistence type="predicted"/>
<keyword evidence="1" id="KW-1133">Transmembrane helix</keyword>
<evidence type="ECO:0000313" key="3">
    <source>
        <dbReference type="EMBL" id="TDO36542.1"/>
    </source>
</evidence>
<evidence type="ECO:0000313" key="4">
    <source>
        <dbReference type="Proteomes" id="UP000294901"/>
    </source>
</evidence>
<gene>
    <name evidence="3" type="ORF">C8E87_0118</name>
</gene>
<evidence type="ECO:0008006" key="5">
    <source>
        <dbReference type="Google" id="ProtNLM"/>
    </source>
</evidence>
<dbReference type="AlphaFoldDB" id="A0A4R6JLG8"/>
<feature type="signal peptide" evidence="2">
    <location>
        <begin position="1"/>
        <end position="27"/>
    </location>
</feature>
<keyword evidence="4" id="KW-1185">Reference proteome</keyword>